<comment type="caution">
    <text evidence="1">The sequence shown here is derived from an EMBL/GenBank/DDBJ whole genome shotgun (WGS) entry which is preliminary data.</text>
</comment>
<dbReference type="AlphaFoldDB" id="A0A5C8M2H5"/>
<proteinExistence type="predicted"/>
<reference evidence="1 2" key="1">
    <citation type="submission" date="2019-08" db="EMBL/GenBank/DDBJ databases">
        <title>Draft genome analysis of Rheinheimera tangshanensis isolated from the roots of fresh rice plants (Oryza sativa).</title>
        <authorList>
            <person name="Yu Q."/>
            <person name="Qi Y."/>
            <person name="Zhang H."/>
            <person name="Pu J."/>
        </authorList>
    </citation>
    <scope>NUCLEOTIDE SEQUENCE [LARGE SCALE GENOMIC DNA]</scope>
    <source>
        <strain evidence="1 2">JA3-B52</strain>
    </source>
</reference>
<dbReference type="RefSeq" id="WP_147903153.1">
    <property type="nucleotide sequence ID" value="NZ_BAAAGC010000002.1"/>
</dbReference>
<gene>
    <name evidence="1" type="ORF">FU839_03320</name>
</gene>
<evidence type="ECO:0000313" key="2">
    <source>
        <dbReference type="Proteomes" id="UP000321814"/>
    </source>
</evidence>
<evidence type="ECO:0000313" key="1">
    <source>
        <dbReference type="EMBL" id="TXK83317.1"/>
    </source>
</evidence>
<dbReference type="Proteomes" id="UP000321814">
    <property type="component" value="Unassembled WGS sequence"/>
</dbReference>
<dbReference type="OrthoDB" id="5741895at2"/>
<accession>A0A5C8M2H5</accession>
<keyword evidence="2" id="KW-1185">Reference proteome</keyword>
<organism evidence="1 2">
    <name type="scientific">Rheinheimera tangshanensis</name>
    <dbReference type="NCBI Taxonomy" id="400153"/>
    <lineage>
        <taxon>Bacteria</taxon>
        <taxon>Pseudomonadati</taxon>
        <taxon>Pseudomonadota</taxon>
        <taxon>Gammaproteobacteria</taxon>
        <taxon>Chromatiales</taxon>
        <taxon>Chromatiaceae</taxon>
        <taxon>Rheinheimera</taxon>
    </lineage>
</organism>
<dbReference type="EMBL" id="VRLR01000001">
    <property type="protein sequence ID" value="TXK83317.1"/>
    <property type="molecule type" value="Genomic_DNA"/>
</dbReference>
<name>A0A5C8M2H5_9GAMM</name>
<sequence>MKPLFTILLCSSFSILAQQQWQVTECDKTAKKLQQLEQKISSGYSVKEAKPLSQEQRLLEKQLDQFCQQPVLASAQKKPKVKKTATLNTTKDPLAAIAKGPELYVSSVSVKAPYQGKKLQAWLEYYSEPKQCFGVRDSRQMVWCVEQRQQAKANFERQWQQKLALSQPE</sequence>
<protein>
    <submittedName>
        <fullName evidence="1">Uncharacterized protein</fullName>
    </submittedName>
</protein>